<gene>
    <name evidence="3" type="ORF">BN46_0726</name>
</gene>
<keyword evidence="2" id="KW-0732">Signal</keyword>
<dbReference type="SUPFAM" id="SSF56601">
    <property type="entry name" value="beta-lactamase/transpeptidase-like"/>
    <property type="match status" value="1"/>
</dbReference>
<protein>
    <submittedName>
        <fullName evidence="3">Putative secreted protein</fullName>
    </submittedName>
</protein>
<feature type="chain" id="PRO_5003711162" evidence="2">
    <location>
        <begin position="25"/>
        <end position="343"/>
    </location>
</feature>
<feature type="region of interest" description="Disordered" evidence="1">
    <location>
        <begin position="23"/>
        <end position="48"/>
    </location>
</feature>
<evidence type="ECO:0000313" key="3">
    <source>
        <dbReference type="EMBL" id="CCI83458.1"/>
    </source>
</evidence>
<feature type="compositionally biased region" description="Acidic residues" evidence="1">
    <location>
        <begin position="292"/>
        <end position="309"/>
    </location>
</feature>
<proteinExistence type="predicted"/>
<reference evidence="3 4" key="1">
    <citation type="journal article" date="2012" name="J. Bacteriol.">
        <title>Draft Genome Sequence of Turicella otitidis ATCC 51513, Isolated from Middle Ear Fluid from a Child with Otitis Media.</title>
        <authorList>
            <person name="Brinkrolf K."/>
            <person name="Schneider J."/>
            <person name="Knecht M."/>
            <person name="Ruckert C."/>
            <person name="Tauch A."/>
        </authorList>
    </citation>
    <scope>NUCLEOTIDE SEQUENCE [LARGE SCALE GENOMIC DNA]</scope>
    <source>
        <strain evidence="3 4">ATCC 51513</strain>
    </source>
</reference>
<dbReference type="PROSITE" id="PS51257">
    <property type="entry name" value="PROKAR_LIPOPROTEIN"/>
    <property type="match status" value="1"/>
</dbReference>
<dbReference type="InterPro" id="IPR012338">
    <property type="entry name" value="Beta-lactam/transpept-like"/>
</dbReference>
<feature type="region of interest" description="Disordered" evidence="1">
    <location>
        <begin position="279"/>
        <end position="343"/>
    </location>
</feature>
<organism evidence="3 4">
    <name type="scientific">Corynebacterium otitidis ATCC 51513</name>
    <dbReference type="NCBI Taxonomy" id="883169"/>
    <lineage>
        <taxon>Bacteria</taxon>
        <taxon>Bacillati</taxon>
        <taxon>Actinomycetota</taxon>
        <taxon>Actinomycetes</taxon>
        <taxon>Mycobacteriales</taxon>
        <taxon>Corynebacteriaceae</taxon>
        <taxon>Corynebacterium</taxon>
    </lineage>
</organism>
<dbReference type="Proteomes" id="UP000011016">
    <property type="component" value="Unassembled WGS sequence"/>
</dbReference>
<feature type="signal peptide" evidence="2">
    <location>
        <begin position="1"/>
        <end position="24"/>
    </location>
</feature>
<name>I7IX27_9CORY</name>
<dbReference type="Gene3D" id="3.40.710.10">
    <property type="entry name" value="DD-peptidase/beta-lactamase superfamily"/>
    <property type="match status" value="1"/>
</dbReference>
<evidence type="ECO:0000256" key="2">
    <source>
        <dbReference type="SAM" id="SignalP"/>
    </source>
</evidence>
<feature type="compositionally biased region" description="Low complexity" evidence="1">
    <location>
        <begin position="37"/>
        <end position="46"/>
    </location>
</feature>
<evidence type="ECO:0000313" key="4">
    <source>
        <dbReference type="Proteomes" id="UP000011016"/>
    </source>
</evidence>
<accession>I7IX27</accession>
<comment type="caution">
    <text evidence="3">The sequence shown here is derived from an EMBL/GenBank/DDBJ whole genome shotgun (WGS) entry which is preliminary data.</text>
</comment>
<evidence type="ECO:0000256" key="1">
    <source>
        <dbReference type="SAM" id="MobiDB-lite"/>
    </source>
</evidence>
<dbReference type="AlphaFoldDB" id="I7IX27"/>
<sequence>MMRANLRLAAGLLAVAALSGCASGEDGEPEKNDTPSAAPAEEAPANPDERRAALAEALGELQEQLEGSFDAEVAMAVASGDAVVTTGDEATAQAWSTIKVPIAIAAVREDVAEDEVLDAAIRASDNDAASALWNALGGGLSAAGKVEEVLRDGGDDTEIVEQMLRQIETGDSDLFGMLEWPLLNQARFASHLTCLEGAEPVAERMGDLVEEHTYGLAAIDDAIAKGGWGESDDGLYTNQQLGTVDTEGMAIIAHPLDEDAEEAIEVLDAVAQGIEKIRAEGLVDPTPACDEPPAEPGDEDEPADREDEPGAQLAPGGEAVEPATRKPAARITQATAGVERLNP</sequence>
<dbReference type="EMBL" id="CAJZ01000105">
    <property type="protein sequence ID" value="CCI83458.1"/>
    <property type="molecule type" value="Genomic_DNA"/>
</dbReference>